<dbReference type="Pfam" id="PF13672">
    <property type="entry name" value="PP2C_2"/>
    <property type="match status" value="1"/>
</dbReference>
<dbReference type="InterPro" id="IPR015655">
    <property type="entry name" value="PP2C"/>
</dbReference>
<dbReference type="RefSeq" id="WP_406578964.1">
    <property type="nucleotide sequence ID" value="NZ_JBJHQH010000001.1"/>
</dbReference>
<accession>A0ABW8RCU6</accession>
<dbReference type="SUPFAM" id="SSF81606">
    <property type="entry name" value="PP2C-like"/>
    <property type="match status" value="1"/>
</dbReference>
<comment type="caution">
    <text evidence="2">The sequence shown here is derived from an EMBL/GenBank/DDBJ whole genome shotgun (WGS) entry which is preliminary data.</text>
</comment>
<reference evidence="2 3" key="1">
    <citation type="submission" date="2024-11" db="EMBL/GenBank/DDBJ databases">
        <authorList>
            <person name="Lucas J.A."/>
        </authorList>
    </citation>
    <scope>NUCLEOTIDE SEQUENCE [LARGE SCALE GENOMIC DNA]</scope>
    <source>
        <strain evidence="2 3">Z 5.4</strain>
    </source>
</reference>
<dbReference type="EC" id="3.1.3.16" evidence="2"/>
<dbReference type="PROSITE" id="PS51746">
    <property type="entry name" value="PPM_2"/>
    <property type="match status" value="1"/>
</dbReference>
<feature type="domain" description="PPM-type phosphatase" evidence="1">
    <location>
        <begin position="4"/>
        <end position="254"/>
    </location>
</feature>
<dbReference type="PANTHER" id="PTHR13832">
    <property type="entry name" value="PROTEIN PHOSPHATASE 2C"/>
    <property type="match status" value="1"/>
</dbReference>
<dbReference type="InterPro" id="IPR036457">
    <property type="entry name" value="PPM-type-like_dom_sf"/>
</dbReference>
<dbReference type="InterPro" id="IPR001932">
    <property type="entry name" value="PPM-type_phosphatase-like_dom"/>
</dbReference>
<dbReference type="Proteomes" id="UP001623041">
    <property type="component" value="Unassembled WGS sequence"/>
</dbReference>
<protein>
    <submittedName>
        <fullName evidence="2">PP2C family protein-serine/threonine phosphatase</fullName>
        <ecNumber evidence="2">3.1.3.16</ecNumber>
    </submittedName>
</protein>
<dbReference type="CDD" id="cd00143">
    <property type="entry name" value="PP2Cc"/>
    <property type="match status" value="1"/>
</dbReference>
<sequence>MFFQIACHTDAGIKKKTNQDALLLKTAKTPKGRIGLFIVCDGMGGLTQGELASATVIKGMSDWFETELPMLTSSDYFETEVQEKLSDCVKALNRKILDYGEAANIKLGTTITALLIVYSRYYILQVGDSRAYRIHDGLDQLTKDQTLVARELERGNMTEAQAKIDPRRNVLLQCVGASPELEAVLTHGEVKDGDLFMLCTDGFYHETSDEELFTSLKPDHFSNEQQMKETIVELVELVKKRKETDNITVLMTKVTAGEAP</sequence>
<dbReference type="PANTHER" id="PTHR13832:SF827">
    <property type="entry name" value="PROTEIN PHOSPHATASE 1L"/>
    <property type="match status" value="1"/>
</dbReference>
<evidence type="ECO:0000313" key="3">
    <source>
        <dbReference type="Proteomes" id="UP001623041"/>
    </source>
</evidence>
<evidence type="ECO:0000313" key="2">
    <source>
        <dbReference type="EMBL" id="MFK9090269.1"/>
    </source>
</evidence>
<keyword evidence="2" id="KW-0378">Hydrolase</keyword>
<dbReference type="Gene3D" id="3.60.40.10">
    <property type="entry name" value="PPM-type phosphatase domain"/>
    <property type="match status" value="1"/>
</dbReference>
<dbReference type="SMART" id="SM00332">
    <property type="entry name" value="PP2Cc"/>
    <property type="match status" value="1"/>
</dbReference>
<dbReference type="GO" id="GO:0004722">
    <property type="term" value="F:protein serine/threonine phosphatase activity"/>
    <property type="evidence" value="ECO:0007669"/>
    <property type="project" value="UniProtKB-EC"/>
</dbReference>
<gene>
    <name evidence="2" type="ORF">ACJEBI_02070</name>
</gene>
<evidence type="ECO:0000259" key="1">
    <source>
        <dbReference type="PROSITE" id="PS51746"/>
    </source>
</evidence>
<proteinExistence type="predicted"/>
<dbReference type="SMART" id="SM00331">
    <property type="entry name" value="PP2C_SIG"/>
    <property type="match status" value="1"/>
</dbReference>
<organism evidence="2 3">
    <name type="scientific">Bacillus salipaludis</name>
    <dbReference type="NCBI Taxonomy" id="2547811"/>
    <lineage>
        <taxon>Bacteria</taxon>
        <taxon>Bacillati</taxon>
        <taxon>Bacillota</taxon>
        <taxon>Bacilli</taxon>
        <taxon>Bacillales</taxon>
        <taxon>Bacillaceae</taxon>
        <taxon>Bacillus</taxon>
    </lineage>
</organism>
<name>A0ABW8RCU6_9BACI</name>
<keyword evidence="3" id="KW-1185">Reference proteome</keyword>
<dbReference type="EMBL" id="JBJHQH010000001">
    <property type="protein sequence ID" value="MFK9090269.1"/>
    <property type="molecule type" value="Genomic_DNA"/>
</dbReference>